<evidence type="ECO:0000313" key="1">
    <source>
        <dbReference type="EMBL" id="KYP62349.1"/>
    </source>
</evidence>
<dbReference type="EMBL" id="CM003610">
    <property type="protein sequence ID" value="KYP62349.1"/>
    <property type="molecule type" value="Genomic_DNA"/>
</dbReference>
<evidence type="ECO:0000313" key="2">
    <source>
        <dbReference type="Proteomes" id="UP000075243"/>
    </source>
</evidence>
<evidence type="ECO:0008006" key="3">
    <source>
        <dbReference type="Google" id="ProtNLM"/>
    </source>
</evidence>
<proteinExistence type="predicted"/>
<protein>
    <recommendedName>
        <fullName evidence="3">Retrovirus-related Pol polyprotein from transposon TNT 1-94</fullName>
    </recommendedName>
</protein>
<reference evidence="1 2" key="1">
    <citation type="journal article" date="2012" name="Nat. Biotechnol.">
        <title>Draft genome sequence of pigeonpea (Cajanus cajan), an orphan legume crop of resource-poor farmers.</title>
        <authorList>
            <person name="Varshney R.K."/>
            <person name="Chen W."/>
            <person name="Li Y."/>
            <person name="Bharti A.K."/>
            <person name="Saxena R.K."/>
            <person name="Schlueter J.A."/>
            <person name="Donoghue M.T."/>
            <person name="Azam S."/>
            <person name="Fan G."/>
            <person name="Whaley A.M."/>
            <person name="Farmer A.D."/>
            <person name="Sheridan J."/>
            <person name="Iwata A."/>
            <person name="Tuteja R."/>
            <person name="Penmetsa R.V."/>
            <person name="Wu W."/>
            <person name="Upadhyaya H.D."/>
            <person name="Yang S.P."/>
            <person name="Shah T."/>
            <person name="Saxena K.B."/>
            <person name="Michael T."/>
            <person name="McCombie W.R."/>
            <person name="Yang B."/>
            <person name="Zhang G."/>
            <person name="Yang H."/>
            <person name="Wang J."/>
            <person name="Spillane C."/>
            <person name="Cook D.R."/>
            <person name="May G.D."/>
            <person name="Xu X."/>
            <person name="Jackson S.A."/>
        </authorList>
    </citation>
    <scope>NUCLEOTIDE SEQUENCE [LARGE SCALE GENOMIC DNA]</scope>
    <source>
        <strain evidence="2">cv. Asha</strain>
    </source>
</reference>
<dbReference type="AlphaFoldDB" id="A0A151T5M3"/>
<gene>
    <name evidence="1" type="ORF">KK1_016881</name>
</gene>
<name>A0A151T5M3_CAJCA</name>
<keyword evidence="2" id="KW-1185">Reference proteome</keyword>
<accession>A0A151T5M3</accession>
<dbReference type="Gramene" id="C.cajan_16399.t">
    <property type="protein sequence ID" value="C.cajan_16399.t.cds1"/>
    <property type="gene ID" value="C.cajan_16399"/>
</dbReference>
<sequence length="56" mass="6577">MKYKDKENIRKYIMGMSTLTTKLKSFNLELGKDLLVHLVLISLPAHFEQFKVSYNT</sequence>
<organism evidence="1 2">
    <name type="scientific">Cajanus cajan</name>
    <name type="common">Pigeon pea</name>
    <name type="synonym">Cajanus indicus</name>
    <dbReference type="NCBI Taxonomy" id="3821"/>
    <lineage>
        <taxon>Eukaryota</taxon>
        <taxon>Viridiplantae</taxon>
        <taxon>Streptophyta</taxon>
        <taxon>Embryophyta</taxon>
        <taxon>Tracheophyta</taxon>
        <taxon>Spermatophyta</taxon>
        <taxon>Magnoliopsida</taxon>
        <taxon>eudicotyledons</taxon>
        <taxon>Gunneridae</taxon>
        <taxon>Pentapetalae</taxon>
        <taxon>rosids</taxon>
        <taxon>fabids</taxon>
        <taxon>Fabales</taxon>
        <taxon>Fabaceae</taxon>
        <taxon>Papilionoideae</taxon>
        <taxon>50 kb inversion clade</taxon>
        <taxon>NPAAA clade</taxon>
        <taxon>indigoferoid/millettioid clade</taxon>
        <taxon>Phaseoleae</taxon>
        <taxon>Cajanus</taxon>
    </lineage>
</organism>
<dbReference type="Pfam" id="PF14223">
    <property type="entry name" value="Retrotran_gag_2"/>
    <property type="match status" value="1"/>
</dbReference>
<dbReference type="Proteomes" id="UP000075243">
    <property type="component" value="Chromosome 8"/>
</dbReference>